<protein>
    <submittedName>
        <fullName evidence="6">Zinc finger domain protein</fullName>
    </submittedName>
</protein>
<evidence type="ECO:0000256" key="2">
    <source>
        <dbReference type="ARBA" id="ARBA00022771"/>
    </source>
</evidence>
<gene>
    <name evidence="6" type="ORF">HELO_4039A</name>
</gene>
<dbReference type="InterPro" id="IPR000962">
    <property type="entry name" value="Znf_DskA_TraR"/>
</dbReference>
<feature type="zinc finger region" description="dksA C4-type" evidence="4">
    <location>
        <begin position="36"/>
        <end position="60"/>
    </location>
</feature>
<evidence type="ECO:0000259" key="5">
    <source>
        <dbReference type="Pfam" id="PF01258"/>
    </source>
</evidence>
<dbReference type="EMBL" id="FN869568">
    <property type="protein sequence ID" value="SJK83864.1"/>
    <property type="molecule type" value="Genomic_DNA"/>
</dbReference>
<organism evidence="6 7">
    <name type="scientific">Halomonas elongata (strain ATCC 33173 / DSM 2581 / NBRC 15536 / NCIMB 2198 / 1H9)</name>
    <dbReference type="NCBI Taxonomy" id="768066"/>
    <lineage>
        <taxon>Bacteria</taxon>
        <taxon>Pseudomonadati</taxon>
        <taxon>Pseudomonadota</taxon>
        <taxon>Gammaproteobacteria</taxon>
        <taxon>Oceanospirillales</taxon>
        <taxon>Halomonadaceae</taxon>
        <taxon>Halomonas</taxon>
    </lineage>
</organism>
<feature type="domain" description="Zinc finger DksA/TraR C4-type" evidence="5">
    <location>
        <begin position="33"/>
        <end position="66"/>
    </location>
</feature>
<evidence type="ECO:0000313" key="7">
    <source>
        <dbReference type="Proteomes" id="UP000008707"/>
    </source>
</evidence>
<dbReference type="PANTHER" id="PTHR38777">
    <property type="entry name" value="FELS-2 PROPHAGE PROTEIN"/>
    <property type="match status" value="1"/>
</dbReference>
<dbReference type="InterPro" id="IPR020460">
    <property type="entry name" value="Znf_C4-type_bac"/>
</dbReference>
<dbReference type="AlphaFoldDB" id="A0A1R4A4G7"/>
<reference evidence="7" key="1">
    <citation type="journal article" date="2011" name="Environ. Microbiol.">
        <title>A blueprint of ectoine metabolism from the genome of the industrial producer Halomonas elongata DSM 2581(T).</title>
        <authorList>
            <person name="Schwibbert K."/>
            <person name="Marin-Sanguino A."/>
            <person name="Bagyan I."/>
            <person name="Heidrich G."/>
            <person name="Lentzen G."/>
            <person name="Seitz H."/>
            <person name="Rampp M."/>
            <person name="Schuster S.C."/>
            <person name="Klenk H.P."/>
            <person name="Pfeiffer F."/>
            <person name="Oesterhelt D."/>
            <person name="Kunte H.J."/>
        </authorList>
    </citation>
    <scope>NUCLEOTIDE SEQUENCE [LARGE SCALE GENOMIC DNA]</scope>
    <source>
        <strain evidence="7">ATCC 33173 / DSM 2581 / NBRC 15536 / NCIMB 2198 / 1H9</strain>
    </source>
</reference>
<keyword evidence="3" id="KW-0862">Zinc</keyword>
<dbReference type="PRINTS" id="PR00618">
    <property type="entry name" value="DKSAZNFINGER"/>
</dbReference>
<name>A0A1R4A4G7_HALED</name>
<dbReference type="InterPro" id="IPR012783">
    <property type="entry name" value="Znf_C4_TraR"/>
</dbReference>
<dbReference type="Pfam" id="PF01258">
    <property type="entry name" value="zf-dskA_traR"/>
    <property type="match status" value="1"/>
</dbReference>
<sequence length="72" mass="8090">MMADNADVANELMDRRLEQTMQACRLPEPTAESAECEECGDPIPEARRQAAPWARTCIDCQALLEQLAKRRA</sequence>
<evidence type="ECO:0000313" key="6">
    <source>
        <dbReference type="EMBL" id="SJK83864.1"/>
    </source>
</evidence>
<dbReference type="InterPro" id="IPR020458">
    <property type="entry name" value="Znf_DskA_TraR_CS"/>
</dbReference>
<dbReference type="Proteomes" id="UP000008707">
    <property type="component" value="Chromosome"/>
</dbReference>
<dbReference type="GO" id="GO:0008270">
    <property type="term" value="F:zinc ion binding"/>
    <property type="evidence" value="ECO:0007669"/>
    <property type="project" value="UniProtKB-KW"/>
</dbReference>
<dbReference type="GO" id="GO:1900378">
    <property type="term" value="P:positive regulation of secondary metabolite biosynthetic process"/>
    <property type="evidence" value="ECO:0007669"/>
    <property type="project" value="TreeGrafter"/>
</dbReference>
<accession>A0A1R4A4G7</accession>
<dbReference type="SUPFAM" id="SSF57716">
    <property type="entry name" value="Glucocorticoid receptor-like (DNA-binding domain)"/>
    <property type="match status" value="1"/>
</dbReference>
<keyword evidence="2" id="KW-0863">Zinc-finger</keyword>
<dbReference type="PROSITE" id="PS51128">
    <property type="entry name" value="ZF_DKSA_2"/>
    <property type="match status" value="1"/>
</dbReference>
<dbReference type="PANTHER" id="PTHR38777:SF1">
    <property type="entry name" value="DNAK SUPPRESSOR PROTEIN"/>
    <property type="match status" value="1"/>
</dbReference>
<dbReference type="PROSITE" id="PS01102">
    <property type="entry name" value="ZF_DKSA_1"/>
    <property type="match status" value="1"/>
</dbReference>
<evidence type="ECO:0000256" key="4">
    <source>
        <dbReference type="PROSITE-ProRule" id="PRU00510"/>
    </source>
</evidence>
<evidence type="ECO:0000256" key="1">
    <source>
        <dbReference type="ARBA" id="ARBA00022723"/>
    </source>
</evidence>
<dbReference type="KEGG" id="hel:HELO_4039A"/>
<dbReference type="NCBIfam" id="TIGR02419">
    <property type="entry name" value="C4_traR_proteo"/>
    <property type="match status" value="1"/>
</dbReference>
<keyword evidence="1" id="KW-0479">Metal-binding</keyword>
<dbReference type="Gene3D" id="1.20.120.910">
    <property type="entry name" value="DksA, coiled-coil domain"/>
    <property type="match status" value="1"/>
</dbReference>
<proteinExistence type="predicted"/>
<evidence type="ECO:0000256" key="3">
    <source>
        <dbReference type="ARBA" id="ARBA00022833"/>
    </source>
</evidence>